<dbReference type="EMBL" id="RZUL01000004">
    <property type="protein sequence ID" value="RVT40141.1"/>
    <property type="molecule type" value="Genomic_DNA"/>
</dbReference>
<comment type="caution">
    <text evidence="2">The sequence shown here is derived from an EMBL/GenBank/DDBJ whole genome shotgun (WGS) entry which is preliminary data.</text>
</comment>
<evidence type="ECO:0000313" key="2">
    <source>
        <dbReference type="EMBL" id="RVT40141.1"/>
    </source>
</evidence>
<evidence type="ECO:0000313" key="3">
    <source>
        <dbReference type="Proteomes" id="UP000282977"/>
    </source>
</evidence>
<gene>
    <name evidence="2" type="ORF">ENE74_12320</name>
</gene>
<sequence length="136" mass="15269">MGRMSFAEDMAGINAALARYVDGVNRRDAGLWSTSWDRDAEWYLFGPDTIAGREAIVAAWKEAMAGFPFVVMHVTQGDVVIAGDVATGRSYTSELARTADGQRLRVLGQYEDRYIKRDGVWGFAYRRFTMLDSEEI</sequence>
<proteinExistence type="predicted"/>
<dbReference type="SUPFAM" id="SSF54427">
    <property type="entry name" value="NTF2-like"/>
    <property type="match status" value="1"/>
</dbReference>
<protein>
    <submittedName>
        <fullName evidence="2">Nuclear transport factor 2 family protein</fullName>
    </submittedName>
</protein>
<accession>A0A437J5M1</accession>
<feature type="domain" description="SnoaL-like" evidence="1">
    <location>
        <begin position="7"/>
        <end position="127"/>
    </location>
</feature>
<organism evidence="2 3">
    <name type="scientific">Sphingobium algorifonticola</name>
    <dbReference type="NCBI Taxonomy" id="2008318"/>
    <lineage>
        <taxon>Bacteria</taxon>
        <taxon>Pseudomonadati</taxon>
        <taxon>Pseudomonadota</taxon>
        <taxon>Alphaproteobacteria</taxon>
        <taxon>Sphingomonadales</taxon>
        <taxon>Sphingomonadaceae</taxon>
        <taxon>Sphingobium</taxon>
    </lineage>
</organism>
<dbReference type="AlphaFoldDB" id="A0A437J5M1"/>
<reference evidence="2 3" key="1">
    <citation type="submission" date="2019-01" db="EMBL/GenBank/DDBJ databases">
        <authorList>
            <person name="Chen W.-M."/>
        </authorList>
    </citation>
    <scope>NUCLEOTIDE SEQUENCE [LARGE SCALE GENOMIC DNA]</scope>
    <source>
        <strain evidence="2 3">TLA-22</strain>
    </source>
</reference>
<dbReference type="Proteomes" id="UP000282977">
    <property type="component" value="Unassembled WGS sequence"/>
</dbReference>
<dbReference type="OrthoDB" id="1492465at2"/>
<dbReference type="Pfam" id="PF13577">
    <property type="entry name" value="SnoaL_4"/>
    <property type="match status" value="1"/>
</dbReference>
<dbReference type="Gene3D" id="3.10.450.50">
    <property type="match status" value="1"/>
</dbReference>
<dbReference type="InterPro" id="IPR032710">
    <property type="entry name" value="NTF2-like_dom_sf"/>
</dbReference>
<dbReference type="InterPro" id="IPR037401">
    <property type="entry name" value="SnoaL-like"/>
</dbReference>
<name>A0A437J5M1_9SPHN</name>
<evidence type="ECO:0000259" key="1">
    <source>
        <dbReference type="Pfam" id="PF13577"/>
    </source>
</evidence>
<keyword evidence="3" id="KW-1185">Reference proteome</keyword>